<dbReference type="Proteomes" id="UP000191144">
    <property type="component" value="Chromosome F"/>
</dbReference>
<dbReference type="GO" id="GO:0005737">
    <property type="term" value="C:cytoplasm"/>
    <property type="evidence" value="ECO:0007669"/>
    <property type="project" value="TreeGrafter"/>
</dbReference>
<dbReference type="Gene3D" id="1.25.10.10">
    <property type="entry name" value="Leucine-rich Repeat Variant"/>
    <property type="match status" value="1"/>
</dbReference>
<dbReference type="OrthoDB" id="2016913at2759"/>
<evidence type="ECO:0000256" key="2">
    <source>
        <dbReference type="ARBA" id="ARBA00007991"/>
    </source>
</evidence>
<reference evidence="6" key="1">
    <citation type="submission" date="2016-03" db="EMBL/GenBank/DDBJ databases">
        <authorList>
            <person name="Devillers Hugo."/>
        </authorList>
    </citation>
    <scope>NUCLEOTIDE SEQUENCE [LARGE SCALE GENOMIC DNA]</scope>
</reference>
<evidence type="ECO:0000313" key="5">
    <source>
        <dbReference type="EMBL" id="SCU92767.1"/>
    </source>
</evidence>
<dbReference type="EMBL" id="LT598477">
    <property type="protein sequence ID" value="SCU92767.1"/>
    <property type="molecule type" value="Genomic_DNA"/>
</dbReference>
<name>A0A1G4JQ78_9SACH</name>
<gene>
    <name evidence="5" type="ORF">LAME_0F01398G</name>
</gene>
<dbReference type="InterPro" id="IPR051345">
    <property type="entry name" value="Importin_beta-like_NTR"/>
</dbReference>
<dbReference type="GO" id="GO:0006606">
    <property type="term" value="P:protein import into nucleus"/>
    <property type="evidence" value="ECO:0007669"/>
    <property type="project" value="TreeGrafter"/>
</dbReference>
<dbReference type="PANTHER" id="PTHR12363:SF33">
    <property type="entry name" value="IMPORTIN-13"/>
    <property type="match status" value="1"/>
</dbReference>
<evidence type="ECO:0000256" key="3">
    <source>
        <dbReference type="ARBA" id="ARBA00022448"/>
    </source>
</evidence>
<dbReference type="SUPFAM" id="SSF48371">
    <property type="entry name" value="ARM repeat"/>
    <property type="match status" value="1"/>
</dbReference>
<dbReference type="InterPro" id="IPR016024">
    <property type="entry name" value="ARM-type_fold"/>
</dbReference>
<keyword evidence="6" id="KW-1185">Reference proteome</keyword>
<organism evidence="5 6">
    <name type="scientific">Lachancea meyersii CBS 8951</name>
    <dbReference type="NCBI Taxonomy" id="1266667"/>
    <lineage>
        <taxon>Eukaryota</taxon>
        <taxon>Fungi</taxon>
        <taxon>Dikarya</taxon>
        <taxon>Ascomycota</taxon>
        <taxon>Saccharomycotina</taxon>
        <taxon>Saccharomycetes</taxon>
        <taxon>Saccharomycetales</taxon>
        <taxon>Saccharomycetaceae</taxon>
        <taxon>Lachancea</taxon>
    </lineage>
</organism>
<proteinExistence type="inferred from homology"/>
<dbReference type="InterPro" id="IPR011989">
    <property type="entry name" value="ARM-like"/>
</dbReference>
<evidence type="ECO:0000256" key="4">
    <source>
        <dbReference type="ARBA" id="ARBA00023242"/>
    </source>
</evidence>
<evidence type="ECO:0000313" key="6">
    <source>
        <dbReference type="Proteomes" id="UP000191144"/>
    </source>
</evidence>
<dbReference type="AlphaFoldDB" id="A0A1G4JQ78"/>
<dbReference type="GO" id="GO:0005634">
    <property type="term" value="C:nucleus"/>
    <property type="evidence" value="ECO:0007669"/>
    <property type="project" value="UniProtKB-SubCell"/>
</dbReference>
<evidence type="ECO:0000256" key="1">
    <source>
        <dbReference type="ARBA" id="ARBA00004123"/>
    </source>
</evidence>
<sequence>MNDLQQAVHLIESLYLPQPPSNVNEIQQQLQAVQRSDHGLELGNQLLSQEMGSPNIEYFGALTLAVQFHTTNSTEILAELLKLNMLHLSQRARLHITNGRQNGSPMLVIKKLMSNAAQIFFRVNSADALNGPHAVLEWNNPLETFCTLVSHPALSPDSANEVFAHVLSEKISYDHLISLINSSPDFNALALLFSEVIMEDLKKHQSSKVGISRLHGVVHDHLYISSTSIINYNLQQIALAFHNNPRERAPFADSVFQCAIAWVNYTIMARSKSQGHMDLSEMFEILIQLMCLHDSANHFPFSENVIAILGEVFANDPTMLSYELRSNVEGIFLGVHKSSDNGADSHQWMLQYMNHLVVDEMYEELKELALCVVDFLQISNLDVCNKLFTTVSNGNAGNLDQYIKVLLQMTNFTLTPVLEEFFSVRMVDFWLDLCDGYNNLVRDTFKPETPELAAHLFGQVVQIYLPKIQLSIKQKIVQEGEDETLLHEFDDFRNAVLDLMESMWAVLGNEKLTNILISSIGQLTPSSGDDLFQIEAMCFCLDKLLTDMTLSGSPVVCGTLEANQGFLTNVLLLIQTGCQQKGASNGKEAQILSCDFVKTGSSMLATAADFIKSDSHRLRSCMDVLFGSLETCANADAADSKIELSLTRCTTKMCETSRAELASYLPTFLTIQKAMMHRSSKVSAYTKQKFTCCVGYLIQDCLRDGPARQAEYLSRVIGTIRNEILECISDRDHVLCLLHCVSELGGALAVPTEGADDQYAAQLVQSNEYWVADPPQLRATTLDLLERVLAQYASDSEFVERACLIMGSQLAATEEGPHFLGYSMQELLDFLLKRNGACEPAVALPYLSYLLELVVRRYASSLAPSDLDYLFGEFFLGSHRAAVASDPDLTQLMINFVSSVLETRPGLIVHGERWPTFILPEFVHALGVKERFTIAAVTKFWTKVVNNKRFSRADEVAVRAQVCELGPQLVAHTLQALLHAQRSDLACYSDFLRALVARYPLQSRQWLEQALPELAAHQLRAHQVLMEKLFVTRGSRAATNAVLEWWLACNGLPPLAGATAA</sequence>
<dbReference type="PANTHER" id="PTHR12363">
    <property type="entry name" value="TRANSPORTIN 3 AND IMPORTIN 13"/>
    <property type="match status" value="1"/>
</dbReference>
<keyword evidence="3" id="KW-0813">Transport</keyword>
<accession>A0A1G4JQ78</accession>
<comment type="subcellular location">
    <subcellularLocation>
        <location evidence="1">Nucleus</location>
    </subcellularLocation>
</comment>
<keyword evidence="4" id="KW-0539">Nucleus</keyword>
<comment type="similarity">
    <text evidence="2">Belongs to the importin beta family.</text>
</comment>
<protein>
    <submittedName>
        <fullName evidence="5">LAME_0F01398g1_1</fullName>
    </submittedName>
</protein>